<sequence>MSRAVIPYGKQDISQQDIDSVVDVLKSDFLTQGPQVPAFEYALTEHTGAQYALAVNSATSALHIACLALGLGKGDWLWTSPITFVASANCGLYCGAKVDFVDIDPDTYNMCPKRLEEKLIKAKSEGRLPKVVVPVHLCGQPCDMAAIGKLAKEYGFKLVEDASHAIGSRYQDLPIGNCEHSDITVFSFHPVKIVTTAEGGAALTNQKELADKMALLRSHGITRDPEMMTEASHGGWYYQQVDLGFNYRMTELQAALGVTQMQRLDKFVAARHVLSKRYNQMLSELPLVLPYQLENTYSGLHLFVIRFKLDEISLTHKQVFDALRENGIGVNLHYIPVHTQPYYQAMGFTEGDFPESERYYQEAISLPMFHGMTEEQQNTVVRVVTEILTGK</sequence>
<dbReference type="InterPro" id="IPR015421">
    <property type="entry name" value="PyrdxlP-dep_Trfase_major"/>
</dbReference>
<dbReference type="OrthoDB" id="9804264at2"/>
<dbReference type="GO" id="GO:0000271">
    <property type="term" value="P:polysaccharide biosynthetic process"/>
    <property type="evidence" value="ECO:0007669"/>
    <property type="project" value="TreeGrafter"/>
</dbReference>
<feature type="modified residue" description="N6-(pyridoxal phosphate)lysine" evidence="4">
    <location>
        <position position="192"/>
    </location>
</feature>
<dbReference type="Gene3D" id="3.90.1150.10">
    <property type="entry name" value="Aspartate Aminotransferase, domain 1"/>
    <property type="match status" value="1"/>
</dbReference>
<dbReference type="NCBIfam" id="TIGR03588">
    <property type="entry name" value="PseC"/>
    <property type="match status" value="1"/>
</dbReference>
<dbReference type="RefSeq" id="WP_102436024.1">
    <property type="nucleotide sequence ID" value="NZ_CAWNVI010000123.1"/>
</dbReference>
<dbReference type="PANTHER" id="PTHR30244">
    <property type="entry name" value="TRANSAMINASE"/>
    <property type="match status" value="1"/>
</dbReference>
<evidence type="ECO:0000313" key="7">
    <source>
        <dbReference type="Proteomes" id="UP000235406"/>
    </source>
</evidence>
<dbReference type="InterPro" id="IPR020026">
    <property type="entry name" value="PseC"/>
</dbReference>
<proteinExistence type="inferred from homology"/>
<organism evidence="6 7">
    <name type="scientific">Vibrio lentus</name>
    <dbReference type="NCBI Taxonomy" id="136468"/>
    <lineage>
        <taxon>Bacteria</taxon>
        <taxon>Pseudomonadati</taxon>
        <taxon>Pseudomonadota</taxon>
        <taxon>Gammaproteobacteria</taxon>
        <taxon>Vibrionales</taxon>
        <taxon>Vibrionaceae</taxon>
        <taxon>Vibrio</taxon>
    </lineage>
</organism>
<accession>A0A2N7K2H8</accession>
<dbReference type="Pfam" id="PF01041">
    <property type="entry name" value="DegT_DnrJ_EryC1"/>
    <property type="match status" value="1"/>
</dbReference>
<evidence type="ECO:0000256" key="5">
    <source>
        <dbReference type="RuleBase" id="RU004508"/>
    </source>
</evidence>
<evidence type="ECO:0000256" key="4">
    <source>
        <dbReference type="PIRSR" id="PIRSR000390-2"/>
    </source>
</evidence>
<feature type="active site" description="Proton acceptor" evidence="3">
    <location>
        <position position="192"/>
    </location>
</feature>
<dbReference type="PIRSF" id="PIRSF000390">
    <property type="entry name" value="PLP_StrS"/>
    <property type="match status" value="1"/>
</dbReference>
<evidence type="ECO:0000256" key="2">
    <source>
        <dbReference type="ARBA" id="ARBA00037999"/>
    </source>
</evidence>
<dbReference type="GO" id="GO:0030170">
    <property type="term" value="F:pyridoxal phosphate binding"/>
    <property type="evidence" value="ECO:0007669"/>
    <property type="project" value="TreeGrafter"/>
</dbReference>
<comment type="similarity">
    <text evidence="2 5">Belongs to the DegT/DnrJ/EryC1 family.</text>
</comment>
<dbReference type="GO" id="GO:0008483">
    <property type="term" value="F:transaminase activity"/>
    <property type="evidence" value="ECO:0007669"/>
    <property type="project" value="TreeGrafter"/>
</dbReference>
<dbReference type="InterPro" id="IPR015422">
    <property type="entry name" value="PyrdxlP-dep_Trfase_small"/>
</dbReference>
<dbReference type="EMBL" id="MCZK01000123">
    <property type="protein sequence ID" value="PMM68151.1"/>
    <property type="molecule type" value="Genomic_DNA"/>
</dbReference>
<dbReference type="PANTHER" id="PTHR30244:SF34">
    <property type="entry name" value="DTDP-4-AMINO-4,6-DIDEOXYGALACTOSE TRANSAMINASE"/>
    <property type="match status" value="1"/>
</dbReference>
<name>A0A2N7K2H8_9VIBR</name>
<dbReference type="SUPFAM" id="SSF53383">
    <property type="entry name" value="PLP-dependent transferases"/>
    <property type="match status" value="1"/>
</dbReference>
<evidence type="ECO:0000256" key="3">
    <source>
        <dbReference type="PIRSR" id="PIRSR000390-1"/>
    </source>
</evidence>
<dbReference type="Proteomes" id="UP000235406">
    <property type="component" value="Unassembled WGS sequence"/>
</dbReference>
<evidence type="ECO:0000256" key="1">
    <source>
        <dbReference type="ARBA" id="ARBA00022898"/>
    </source>
</evidence>
<protein>
    <submittedName>
        <fullName evidence="6">UDP-4-amino-4, 6-dideoxy-N-acetyl-beta-L-altrosamine transaminase</fullName>
    </submittedName>
</protein>
<keyword evidence="1 4" id="KW-0663">Pyridoxal phosphate</keyword>
<evidence type="ECO:0000313" key="6">
    <source>
        <dbReference type="EMBL" id="PMM68151.1"/>
    </source>
</evidence>
<dbReference type="InterPro" id="IPR015424">
    <property type="entry name" value="PyrdxlP-dep_Trfase"/>
</dbReference>
<gene>
    <name evidence="6" type="ORF">BCT49_09210</name>
</gene>
<dbReference type="Gene3D" id="3.40.640.10">
    <property type="entry name" value="Type I PLP-dependent aspartate aminotransferase-like (Major domain)"/>
    <property type="match status" value="1"/>
</dbReference>
<dbReference type="InterPro" id="IPR000653">
    <property type="entry name" value="DegT/StrS_aminotransferase"/>
</dbReference>
<comment type="caution">
    <text evidence="6">The sequence shown here is derived from an EMBL/GenBank/DDBJ whole genome shotgun (WGS) entry which is preliminary data.</text>
</comment>
<reference evidence="7" key="1">
    <citation type="submission" date="2016-07" db="EMBL/GenBank/DDBJ databases">
        <title>Nontailed viruses are major unrecognized killers of bacteria in the ocean.</title>
        <authorList>
            <person name="Kauffman K."/>
            <person name="Hussain F."/>
            <person name="Yang J."/>
            <person name="Arevalo P."/>
            <person name="Brown J."/>
            <person name="Cutler M."/>
            <person name="Kelly L."/>
            <person name="Polz M.F."/>
        </authorList>
    </citation>
    <scope>NUCLEOTIDE SEQUENCE [LARGE SCALE GENOMIC DNA]</scope>
    <source>
        <strain evidence="7">10N.261.46.F8</strain>
    </source>
</reference>
<dbReference type="AlphaFoldDB" id="A0A2N7K2H8"/>
<dbReference type="CDD" id="cd00616">
    <property type="entry name" value="AHBA_syn"/>
    <property type="match status" value="1"/>
</dbReference>